<feature type="non-terminal residue" evidence="1">
    <location>
        <position position="1"/>
    </location>
</feature>
<dbReference type="EMBL" id="JASAOG010000134">
    <property type="protein sequence ID" value="KAK0048739.1"/>
    <property type="molecule type" value="Genomic_DNA"/>
</dbReference>
<gene>
    <name evidence="1" type="ORF">Bpfe_021848</name>
</gene>
<reference evidence="1" key="2">
    <citation type="submission" date="2023-04" db="EMBL/GenBank/DDBJ databases">
        <authorList>
            <person name="Bu L."/>
            <person name="Lu L."/>
            <person name="Laidemitt M.R."/>
            <person name="Zhang S.M."/>
            <person name="Mutuku M."/>
            <person name="Mkoji G."/>
            <person name="Steinauer M."/>
            <person name="Loker E.S."/>
        </authorList>
    </citation>
    <scope>NUCLEOTIDE SEQUENCE</scope>
    <source>
        <strain evidence="1">KasaAsao</strain>
        <tissue evidence="1">Whole Snail</tissue>
    </source>
</reference>
<evidence type="ECO:0000313" key="1">
    <source>
        <dbReference type="EMBL" id="KAK0048739.1"/>
    </source>
</evidence>
<keyword evidence="2" id="KW-1185">Reference proteome</keyword>
<accession>A0AAD8F3J0</accession>
<evidence type="ECO:0000313" key="2">
    <source>
        <dbReference type="Proteomes" id="UP001233172"/>
    </source>
</evidence>
<sequence>ENTVTDKKLAKVKNEIMQELQAASSFMSVLATTVDILSTEHIDLMEKEEEKDEMV</sequence>
<reference evidence="1" key="1">
    <citation type="journal article" date="2023" name="PLoS Negl. Trop. Dis.">
        <title>A genome sequence for Biomphalaria pfeifferi, the major vector snail for the human-infecting parasite Schistosoma mansoni.</title>
        <authorList>
            <person name="Bu L."/>
            <person name="Lu L."/>
            <person name="Laidemitt M.R."/>
            <person name="Zhang S.M."/>
            <person name="Mutuku M."/>
            <person name="Mkoji G."/>
            <person name="Steinauer M."/>
            <person name="Loker E.S."/>
        </authorList>
    </citation>
    <scope>NUCLEOTIDE SEQUENCE</scope>
    <source>
        <strain evidence="1">KasaAsao</strain>
    </source>
</reference>
<feature type="non-terminal residue" evidence="1">
    <location>
        <position position="55"/>
    </location>
</feature>
<dbReference type="AlphaFoldDB" id="A0AAD8F3J0"/>
<name>A0AAD8F3J0_BIOPF</name>
<organism evidence="1 2">
    <name type="scientific">Biomphalaria pfeifferi</name>
    <name type="common">Bloodfluke planorb</name>
    <name type="synonym">Freshwater snail</name>
    <dbReference type="NCBI Taxonomy" id="112525"/>
    <lineage>
        <taxon>Eukaryota</taxon>
        <taxon>Metazoa</taxon>
        <taxon>Spiralia</taxon>
        <taxon>Lophotrochozoa</taxon>
        <taxon>Mollusca</taxon>
        <taxon>Gastropoda</taxon>
        <taxon>Heterobranchia</taxon>
        <taxon>Euthyneura</taxon>
        <taxon>Panpulmonata</taxon>
        <taxon>Hygrophila</taxon>
        <taxon>Lymnaeoidea</taxon>
        <taxon>Planorbidae</taxon>
        <taxon>Biomphalaria</taxon>
    </lineage>
</organism>
<comment type="caution">
    <text evidence="1">The sequence shown here is derived from an EMBL/GenBank/DDBJ whole genome shotgun (WGS) entry which is preliminary data.</text>
</comment>
<dbReference type="Proteomes" id="UP001233172">
    <property type="component" value="Unassembled WGS sequence"/>
</dbReference>
<proteinExistence type="predicted"/>
<protein>
    <submittedName>
        <fullName evidence="1">Uncharacterized protein</fullName>
    </submittedName>
</protein>